<dbReference type="InterPro" id="IPR027417">
    <property type="entry name" value="P-loop_NTPase"/>
</dbReference>
<sequence length="255" mass="28724">RPKSSFISKDPEKLARSLANLKRGTKPGSLQKVLTRPKKLEQASIIEFATDQEFLGLSFKERPAQEVILRVIYGLPLNNDQSKIYQKITKNRKEFEAGLEKEEAILVLGARSGKSLLASIIALYEATRKKWRKYLNRGESGYVEVISTRQKQSEQIIGANCLRLMENSYNLKGLIKDNTQSELILRNDMRILSLPCNTTAGRGLPIICLILDEIAHFYTEGVKADETIFNSLNPRRVQFPGSKLIMISTPSAKQG</sequence>
<feature type="non-terminal residue" evidence="1">
    <location>
        <position position="1"/>
    </location>
</feature>
<reference evidence="1" key="1">
    <citation type="journal article" date="2014" name="Front. Microbiol.">
        <title>High frequency of phylogenetically diverse reductive dehalogenase-homologous genes in deep subseafloor sedimentary metagenomes.</title>
        <authorList>
            <person name="Kawai M."/>
            <person name="Futagami T."/>
            <person name="Toyoda A."/>
            <person name="Takaki Y."/>
            <person name="Nishi S."/>
            <person name="Hori S."/>
            <person name="Arai W."/>
            <person name="Tsubouchi T."/>
            <person name="Morono Y."/>
            <person name="Uchiyama I."/>
            <person name="Ito T."/>
            <person name="Fujiyama A."/>
            <person name="Inagaki F."/>
            <person name="Takami H."/>
        </authorList>
    </citation>
    <scope>NUCLEOTIDE SEQUENCE</scope>
    <source>
        <strain evidence="1">Expedition CK06-06</strain>
    </source>
</reference>
<accession>X1NG35</accession>
<protein>
    <recommendedName>
        <fullName evidence="2">Helicase ATP-binding domain-containing protein</fullName>
    </recommendedName>
</protein>
<dbReference type="Gene3D" id="3.40.50.300">
    <property type="entry name" value="P-loop containing nucleotide triphosphate hydrolases"/>
    <property type="match status" value="1"/>
</dbReference>
<dbReference type="EMBL" id="BARV01030580">
    <property type="protein sequence ID" value="GAI42972.1"/>
    <property type="molecule type" value="Genomic_DNA"/>
</dbReference>
<evidence type="ECO:0008006" key="2">
    <source>
        <dbReference type="Google" id="ProtNLM"/>
    </source>
</evidence>
<dbReference type="AlphaFoldDB" id="X1NG35"/>
<proteinExistence type="predicted"/>
<feature type="non-terminal residue" evidence="1">
    <location>
        <position position="255"/>
    </location>
</feature>
<comment type="caution">
    <text evidence="1">The sequence shown here is derived from an EMBL/GenBank/DDBJ whole genome shotgun (WGS) entry which is preliminary data.</text>
</comment>
<evidence type="ECO:0000313" key="1">
    <source>
        <dbReference type="EMBL" id="GAI42972.1"/>
    </source>
</evidence>
<organism evidence="1">
    <name type="scientific">marine sediment metagenome</name>
    <dbReference type="NCBI Taxonomy" id="412755"/>
    <lineage>
        <taxon>unclassified sequences</taxon>
        <taxon>metagenomes</taxon>
        <taxon>ecological metagenomes</taxon>
    </lineage>
</organism>
<name>X1NG35_9ZZZZ</name>
<gene>
    <name evidence="1" type="ORF">S06H3_48553</name>
</gene>